<organism evidence="1 2">
    <name type="scientific">Gigaspora margarita</name>
    <dbReference type="NCBI Taxonomy" id="4874"/>
    <lineage>
        <taxon>Eukaryota</taxon>
        <taxon>Fungi</taxon>
        <taxon>Fungi incertae sedis</taxon>
        <taxon>Mucoromycota</taxon>
        <taxon>Glomeromycotina</taxon>
        <taxon>Glomeromycetes</taxon>
        <taxon>Diversisporales</taxon>
        <taxon>Gigasporaceae</taxon>
        <taxon>Gigaspora</taxon>
    </lineage>
</organism>
<gene>
    <name evidence="1" type="ORF">GMARGA_LOCUS31167</name>
</gene>
<comment type="caution">
    <text evidence="1">The sequence shown here is derived from an EMBL/GenBank/DDBJ whole genome shotgun (WGS) entry which is preliminary data.</text>
</comment>
<keyword evidence="2" id="KW-1185">Reference proteome</keyword>
<reference evidence="1 2" key="1">
    <citation type="submission" date="2021-06" db="EMBL/GenBank/DDBJ databases">
        <authorList>
            <person name="Kallberg Y."/>
            <person name="Tangrot J."/>
            <person name="Rosling A."/>
        </authorList>
    </citation>
    <scope>NUCLEOTIDE SEQUENCE [LARGE SCALE GENOMIC DNA]</scope>
    <source>
        <strain evidence="1 2">120-4 pot B 10/14</strain>
    </source>
</reference>
<sequence>FNNKFLQINVKAVNIKISNELAIEQFFDIGMLKQNQKDIIEENQIINSQRSTSNTNKDWSVDDIFFQYNTVFK</sequence>
<proteinExistence type="predicted"/>
<evidence type="ECO:0000313" key="1">
    <source>
        <dbReference type="EMBL" id="CAG8832668.1"/>
    </source>
</evidence>
<dbReference type="EMBL" id="CAJVQB010045819">
    <property type="protein sequence ID" value="CAG8832668.1"/>
    <property type="molecule type" value="Genomic_DNA"/>
</dbReference>
<protein>
    <submittedName>
        <fullName evidence="1">19110_t:CDS:1</fullName>
    </submittedName>
</protein>
<accession>A0ABN7WIB2</accession>
<feature type="non-terminal residue" evidence="1">
    <location>
        <position position="1"/>
    </location>
</feature>
<evidence type="ECO:0000313" key="2">
    <source>
        <dbReference type="Proteomes" id="UP000789901"/>
    </source>
</evidence>
<name>A0ABN7WIB2_GIGMA</name>
<dbReference type="Proteomes" id="UP000789901">
    <property type="component" value="Unassembled WGS sequence"/>
</dbReference>